<dbReference type="InterPro" id="IPR000477">
    <property type="entry name" value="RT_dom"/>
</dbReference>
<dbReference type="CDD" id="cd00087">
    <property type="entry name" value="FReD"/>
    <property type="match status" value="1"/>
</dbReference>
<keyword evidence="5" id="KW-1185">Reference proteome</keyword>
<dbReference type="Pfam" id="PF00147">
    <property type="entry name" value="Fibrinogen_C"/>
    <property type="match status" value="1"/>
</dbReference>
<dbReference type="PANTHER" id="PTHR19143">
    <property type="entry name" value="FIBRINOGEN/TENASCIN/ANGIOPOEITIN"/>
    <property type="match status" value="1"/>
</dbReference>
<proteinExistence type="predicted"/>
<dbReference type="PROSITE" id="PS51406">
    <property type="entry name" value="FIBRINOGEN_C_2"/>
    <property type="match status" value="1"/>
</dbReference>
<dbReference type="PROSITE" id="PS50878">
    <property type="entry name" value="RT_POL"/>
    <property type="match status" value="1"/>
</dbReference>
<dbReference type="SMART" id="SM00186">
    <property type="entry name" value="FBG"/>
    <property type="match status" value="1"/>
</dbReference>
<dbReference type="Proteomes" id="UP000693946">
    <property type="component" value="Linkage Group LG5"/>
</dbReference>
<dbReference type="FunFam" id="3.90.215.10:FF:000001">
    <property type="entry name" value="Tenascin isoform 1"/>
    <property type="match status" value="1"/>
</dbReference>
<dbReference type="InterPro" id="IPR002181">
    <property type="entry name" value="Fibrinogen_a/b/g_C_dom"/>
</dbReference>
<feature type="domain" description="Fibrinogen C-terminal" evidence="3">
    <location>
        <begin position="382"/>
        <end position="597"/>
    </location>
</feature>
<dbReference type="EMBL" id="JAGKHQ010000017">
    <property type="protein sequence ID" value="KAG7490203.1"/>
    <property type="molecule type" value="Genomic_DNA"/>
</dbReference>
<evidence type="ECO:0000259" key="3">
    <source>
        <dbReference type="PROSITE" id="PS51406"/>
    </source>
</evidence>
<keyword evidence="1" id="KW-1015">Disulfide bond</keyword>
<sequence>MMGIQDKKKRVSNSDKSDSTLAEELNQFYLRFDSIDFSGELSKFREVPVSSGIQIDEISVWSNFGKTNPRKSYGPDGISGRLLKCCAPFLSEIFTYIFQWSLSLNKVPTLWKESTIVPVAKVPSPKTLNDYRPVALTSVVMKSFERIVKKSLLAMTQTVIDPLQFAYQPRKGVEDAVATLLNLIVRHLEGRKTHIRLCFADFSSAFNCMQPLVLAHRLSEIPSVDLGTICWLVDFLTTRPQRTRVNETLSRTLLCSTGSPQGCVLSPLLFMLYTNDCKSTFESRHIIKFADDSVIVSLLQDHEAGHGPVLDHFVRWCDDSYLQLNVSKTKDMKIDFRKNPPVTAQTFVKGTAVDTVNHYKYLGTILDDKLSFESNSDAICRKVNQRHPRDCSQALLNGDTSSGLYTIYVGGDENQPVQVYCDMGTDGGGWIVFLRRQSGKLEFFRNWKNYTGGFGDMNDEFWLGLSNLHKITAGGQYELRVDLRDKGEAAYAQYDKFSVSEPRTRYKVHVGGYSGTAGDSMTYHHGRPFSTYDHDNDIAVTNCALSYKGAFWYKNCHRVNLMGRYGDNSHSKGVNWFHWKGHEHSIEFAEMKIRPSNFRNLEGRRKRS</sequence>
<protein>
    <submittedName>
        <fullName evidence="4">Tenascin-like isoform X1</fullName>
    </submittedName>
</protein>
<comment type="caution">
    <text evidence="4">The sequence shown here is derived from an EMBL/GenBank/DDBJ whole genome shotgun (WGS) entry which is preliminary data.</text>
</comment>
<dbReference type="Pfam" id="PF00078">
    <property type="entry name" value="RVT_1"/>
    <property type="match status" value="1"/>
</dbReference>
<dbReference type="PANTHER" id="PTHR19143:SF254">
    <property type="entry name" value="TENASCIN-R"/>
    <property type="match status" value="1"/>
</dbReference>
<name>A0AAV6QGH6_SOLSE</name>
<gene>
    <name evidence="4" type="ORF">JOB18_029749</name>
</gene>
<evidence type="ECO:0000259" key="2">
    <source>
        <dbReference type="PROSITE" id="PS50878"/>
    </source>
</evidence>
<dbReference type="CDD" id="cd01650">
    <property type="entry name" value="RT_nLTR_like"/>
    <property type="match status" value="1"/>
</dbReference>
<dbReference type="AlphaFoldDB" id="A0AAV6QGH6"/>
<dbReference type="InterPro" id="IPR050373">
    <property type="entry name" value="Fibrinogen_C-term_domain"/>
</dbReference>
<organism evidence="4 5">
    <name type="scientific">Solea senegalensis</name>
    <name type="common">Senegalese sole</name>
    <dbReference type="NCBI Taxonomy" id="28829"/>
    <lineage>
        <taxon>Eukaryota</taxon>
        <taxon>Metazoa</taxon>
        <taxon>Chordata</taxon>
        <taxon>Craniata</taxon>
        <taxon>Vertebrata</taxon>
        <taxon>Euteleostomi</taxon>
        <taxon>Actinopterygii</taxon>
        <taxon>Neopterygii</taxon>
        <taxon>Teleostei</taxon>
        <taxon>Neoteleostei</taxon>
        <taxon>Acanthomorphata</taxon>
        <taxon>Carangaria</taxon>
        <taxon>Pleuronectiformes</taxon>
        <taxon>Pleuronectoidei</taxon>
        <taxon>Soleidae</taxon>
        <taxon>Solea</taxon>
    </lineage>
</organism>
<evidence type="ECO:0000256" key="1">
    <source>
        <dbReference type="ARBA" id="ARBA00023157"/>
    </source>
</evidence>
<feature type="domain" description="Reverse transcriptase" evidence="2">
    <location>
        <begin position="100"/>
        <end position="366"/>
    </location>
</feature>
<accession>A0AAV6QGH6</accession>
<reference evidence="4 5" key="1">
    <citation type="journal article" date="2021" name="Sci. Rep.">
        <title>Chromosome anchoring in Senegalese sole (Solea senegalensis) reveals sex-associated markers and genome rearrangements in flatfish.</title>
        <authorList>
            <person name="Guerrero-Cozar I."/>
            <person name="Gomez-Garrido J."/>
            <person name="Berbel C."/>
            <person name="Martinez-Blanch J.F."/>
            <person name="Alioto T."/>
            <person name="Claros M.G."/>
            <person name="Gagnaire P.A."/>
            <person name="Manchado M."/>
        </authorList>
    </citation>
    <scope>NUCLEOTIDE SEQUENCE [LARGE SCALE GENOMIC DNA]</scope>
    <source>
        <strain evidence="4">Sse05_10M</strain>
    </source>
</reference>
<evidence type="ECO:0000313" key="4">
    <source>
        <dbReference type="EMBL" id="KAG7490203.1"/>
    </source>
</evidence>
<dbReference type="GO" id="GO:0005615">
    <property type="term" value="C:extracellular space"/>
    <property type="evidence" value="ECO:0007669"/>
    <property type="project" value="TreeGrafter"/>
</dbReference>
<dbReference type="NCBIfam" id="NF040941">
    <property type="entry name" value="GGGWT_bact"/>
    <property type="match status" value="1"/>
</dbReference>
<evidence type="ECO:0000313" key="5">
    <source>
        <dbReference type="Proteomes" id="UP000693946"/>
    </source>
</evidence>